<gene>
    <name evidence="3" type="ORF">F7D25_04965</name>
</gene>
<comment type="caution">
    <text evidence="3">The sequence shown here is derived from an EMBL/GenBank/DDBJ whole genome shotgun (WGS) entry which is preliminary data.</text>
</comment>
<dbReference type="InterPro" id="IPR005039">
    <property type="entry name" value="Ant_C"/>
</dbReference>
<evidence type="ECO:0000259" key="2">
    <source>
        <dbReference type="PROSITE" id="PS51750"/>
    </source>
</evidence>
<dbReference type="EMBL" id="VZAH01000050">
    <property type="protein sequence ID" value="MQP13770.1"/>
    <property type="molecule type" value="Genomic_DNA"/>
</dbReference>
<proteinExistence type="predicted"/>
<dbReference type="Pfam" id="PF02498">
    <property type="entry name" value="Bro-N"/>
    <property type="match status" value="1"/>
</dbReference>
<evidence type="ECO:0000256" key="1">
    <source>
        <dbReference type="SAM" id="MobiDB-lite"/>
    </source>
</evidence>
<evidence type="ECO:0000313" key="3">
    <source>
        <dbReference type="EMBL" id="MQP13770.1"/>
    </source>
</evidence>
<feature type="domain" description="Bro-N" evidence="2">
    <location>
        <begin position="38"/>
        <end position="155"/>
    </location>
</feature>
<protein>
    <submittedName>
        <fullName evidence="3">Toxin Bro</fullName>
    </submittedName>
</protein>
<dbReference type="PROSITE" id="PS51750">
    <property type="entry name" value="BRO_N"/>
    <property type="match status" value="1"/>
</dbReference>
<dbReference type="PANTHER" id="PTHR36180">
    <property type="entry name" value="DNA-BINDING PROTEIN-RELATED-RELATED"/>
    <property type="match status" value="1"/>
</dbReference>
<sequence length="383" mass="43238">MNSKIQKAEDGKNAGSAKKSVQTGKKVADKKKANKKQAAQVAVFENPEFGTVRTATDEKGEPWFCAKDLCDVLGYKNSSCAVNQHVRSSDVVKRYVARLAKNRFGVCEGKMQVVPMIFVNESGFYALVLGSKLASAVKFKDWVTSVVLPQIRKTGGYIPVKEGESEEETIRNAEEILRATLKKKEELLEQQRKLLGESRIQLAKSRTQLEKNKVMLAQQKKLIGEQDVEIRRLNGVVDEQVVNIARKGENIIHLEHQVDGLMPKAIYSDNVLDSVSCFTTTQVAKELGVTAQELNRSLCALHIQYYQSGQYMLYAEYAHMGLAKSRTRYNAFLDPKCDGRKEKMGKAVTHTYLVWTEKGRKFIHDLAHRFWELAELYEVKNLG</sequence>
<accession>A0A6G1VK46</accession>
<dbReference type="Pfam" id="PF03374">
    <property type="entry name" value="ANT"/>
    <property type="match status" value="1"/>
</dbReference>
<dbReference type="SMART" id="SM01040">
    <property type="entry name" value="Bro-N"/>
    <property type="match status" value="1"/>
</dbReference>
<dbReference type="AlphaFoldDB" id="A0A6G1VK46"/>
<feature type="region of interest" description="Disordered" evidence="1">
    <location>
        <begin position="1"/>
        <end position="39"/>
    </location>
</feature>
<reference evidence="3 4" key="1">
    <citation type="submission" date="2019-09" db="EMBL/GenBank/DDBJ databases">
        <title>Distinct polysaccharide growth profiles of human intestinal Prevotella copri isolates.</title>
        <authorList>
            <person name="Fehlner-Peach H."/>
            <person name="Magnabosco C."/>
            <person name="Raghavan V."/>
            <person name="Scher J.U."/>
            <person name="Tett A."/>
            <person name="Cox L.M."/>
            <person name="Gottsegen C."/>
            <person name="Watters A."/>
            <person name="Wiltshire- Gordon J.D."/>
            <person name="Segata N."/>
            <person name="Bonneau R."/>
            <person name="Littman D.R."/>
        </authorList>
    </citation>
    <scope>NUCLEOTIDE SEQUENCE [LARGE SCALE GENOMIC DNA]</scope>
    <source>
        <strain evidence="4">iAA917</strain>
    </source>
</reference>
<dbReference type="PANTHER" id="PTHR36180:SF2">
    <property type="entry name" value="BRO FAMILY PROTEIN"/>
    <property type="match status" value="1"/>
</dbReference>
<dbReference type="InterPro" id="IPR003497">
    <property type="entry name" value="BRO_N_domain"/>
</dbReference>
<name>A0A6G1VK46_9BACT</name>
<dbReference type="GO" id="GO:0003677">
    <property type="term" value="F:DNA binding"/>
    <property type="evidence" value="ECO:0007669"/>
    <property type="project" value="InterPro"/>
</dbReference>
<feature type="compositionally biased region" description="Basic and acidic residues" evidence="1">
    <location>
        <begin position="1"/>
        <end position="12"/>
    </location>
</feature>
<organism evidence="3 4">
    <name type="scientific">Segatella copri</name>
    <dbReference type="NCBI Taxonomy" id="165179"/>
    <lineage>
        <taxon>Bacteria</taxon>
        <taxon>Pseudomonadati</taxon>
        <taxon>Bacteroidota</taxon>
        <taxon>Bacteroidia</taxon>
        <taxon>Bacteroidales</taxon>
        <taxon>Prevotellaceae</taxon>
        <taxon>Segatella</taxon>
    </lineage>
</organism>
<dbReference type="Proteomes" id="UP000477980">
    <property type="component" value="Unassembled WGS sequence"/>
</dbReference>
<evidence type="ECO:0000313" key="4">
    <source>
        <dbReference type="Proteomes" id="UP000477980"/>
    </source>
</evidence>